<gene>
    <name evidence="2" type="ORF">PV07_07264</name>
</gene>
<dbReference type="Pfam" id="PF01161">
    <property type="entry name" value="PBP"/>
    <property type="match status" value="1"/>
</dbReference>
<dbReference type="Gene3D" id="3.90.280.10">
    <property type="entry name" value="PEBP-like"/>
    <property type="match status" value="1"/>
</dbReference>
<sequence>MPDARSATAALAQHRKGSNRGPGGFLWSSQGGDTRPESSQERYAVSKRLVCCFFGAHPIFQVPTCFGVDLPLAARPTPTLSLPTNLSTSKTYLAISIDLDARFRSFNILSPLLHWIQSDLTTSPTSSTLSAPVAPIASWIPPSPPGPSGPHRYGFLLYE</sequence>
<evidence type="ECO:0000256" key="1">
    <source>
        <dbReference type="SAM" id="MobiDB-lite"/>
    </source>
</evidence>
<dbReference type="AlphaFoldDB" id="A0A0D2CV43"/>
<proteinExistence type="predicted"/>
<dbReference type="HOGENOM" id="CLU_1660547_0_0_1"/>
<dbReference type="VEuPathDB" id="FungiDB:PV07_07264"/>
<evidence type="ECO:0000313" key="2">
    <source>
        <dbReference type="EMBL" id="KIW27534.1"/>
    </source>
</evidence>
<evidence type="ECO:0000313" key="3">
    <source>
        <dbReference type="Proteomes" id="UP000054466"/>
    </source>
</evidence>
<dbReference type="STRING" id="569365.A0A0D2CV43"/>
<reference evidence="2 3" key="1">
    <citation type="submission" date="2015-01" db="EMBL/GenBank/DDBJ databases">
        <title>The Genome Sequence of Cladophialophora immunda CBS83496.</title>
        <authorList>
            <consortium name="The Broad Institute Genomics Platform"/>
            <person name="Cuomo C."/>
            <person name="de Hoog S."/>
            <person name="Gorbushina A."/>
            <person name="Stielow B."/>
            <person name="Teixiera M."/>
            <person name="Abouelleil A."/>
            <person name="Chapman S.B."/>
            <person name="Priest M."/>
            <person name="Young S.K."/>
            <person name="Wortman J."/>
            <person name="Nusbaum C."/>
            <person name="Birren B."/>
        </authorList>
    </citation>
    <scope>NUCLEOTIDE SEQUENCE [LARGE SCALE GENOMIC DNA]</scope>
    <source>
        <strain evidence="2 3">CBS 83496</strain>
    </source>
</reference>
<organism evidence="2 3">
    <name type="scientific">Cladophialophora immunda</name>
    <dbReference type="NCBI Taxonomy" id="569365"/>
    <lineage>
        <taxon>Eukaryota</taxon>
        <taxon>Fungi</taxon>
        <taxon>Dikarya</taxon>
        <taxon>Ascomycota</taxon>
        <taxon>Pezizomycotina</taxon>
        <taxon>Eurotiomycetes</taxon>
        <taxon>Chaetothyriomycetidae</taxon>
        <taxon>Chaetothyriales</taxon>
        <taxon>Herpotrichiellaceae</taxon>
        <taxon>Cladophialophora</taxon>
    </lineage>
</organism>
<dbReference type="SUPFAM" id="SSF49777">
    <property type="entry name" value="PEBP-like"/>
    <property type="match status" value="1"/>
</dbReference>
<dbReference type="InterPro" id="IPR036610">
    <property type="entry name" value="PEBP-like_sf"/>
</dbReference>
<keyword evidence="3" id="KW-1185">Reference proteome</keyword>
<dbReference type="InterPro" id="IPR008914">
    <property type="entry name" value="PEBP"/>
</dbReference>
<accession>A0A0D2CV43</accession>
<evidence type="ECO:0008006" key="4">
    <source>
        <dbReference type="Google" id="ProtNLM"/>
    </source>
</evidence>
<dbReference type="GeneID" id="27346458"/>
<name>A0A0D2CV43_9EURO</name>
<protein>
    <recommendedName>
        <fullName evidence="4">PEBP-like protein</fullName>
    </recommendedName>
</protein>
<dbReference type="EMBL" id="KN847043">
    <property type="protein sequence ID" value="KIW27534.1"/>
    <property type="molecule type" value="Genomic_DNA"/>
</dbReference>
<dbReference type="OrthoDB" id="2506647at2759"/>
<dbReference type="Proteomes" id="UP000054466">
    <property type="component" value="Unassembled WGS sequence"/>
</dbReference>
<dbReference type="RefSeq" id="XP_016247750.1">
    <property type="nucleotide sequence ID" value="XM_016394331.1"/>
</dbReference>
<feature type="region of interest" description="Disordered" evidence="1">
    <location>
        <begin position="1"/>
        <end position="39"/>
    </location>
</feature>